<organism evidence="2 3">
    <name type="scientific">Fusarium denticulatum</name>
    <dbReference type="NCBI Taxonomy" id="48507"/>
    <lineage>
        <taxon>Eukaryota</taxon>
        <taxon>Fungi</taxon>
        <taxon>Dikarya</taxon>
        <taxon>Ascomycota</taxon>
        <taxon>Pezizomycotina</taxon>
        <taxon>Sordariomycetes</taxon>
        <taxon>Hypocreomycetidae</taxon>
        <taxon>Hypocreales</taxon>
        <taxon>Nectriaceae</taxon>
        <taxon>Fusarium</taxon>
        <taxon>Fusarium fujikuroi species complex</taxon>
    </lineage>
</organism>
<protein>
    <submittedName>
        <fullName evidence="2">Transport particle subunit trs85-2</fullName>
    </submittedName>
</protein>
<feature type="region of interest" description="Disordered" evidence="1">
    <location>
        <begin position="129"/>
        <end position="152"/>
    </location>
</feature>
<feature type="compositionally biased region" description="Acidic residues" evidence="1">
    <location>
        <begin position="776"/>
        <end position="792"/>
    </location>
</feature>
<dbReference type="PANTHER" id="PTHR12975">
    <property type="entry name" value="TRANSPORT PROTEIN TRAPP"/>
    <property type="match status" value="1"/>
</dbReference>
<evidence type="ECO:0000313" key="3">
    <source>
        <dbReference type="Proteomes" id="UP000562682"/>
    </source>
</evidence>
<feature type="compositionally biased region" description="Polar residues" evidence="1">
    <location>
        <begin position="263"/>
        <end position="276"/>
    </location>
</feature>
<dbReference type="PANTHER" id="PTHR12975:SF6">
    <property type="entry name" value="TRAFFICKING PROTEIN PARTICLE COMPLEX SUBUNIT 8"/>
    <property type="match status" value="1"/>
</dbReference>
<feature type="region of interest" description="Disordered" evidence="1">
    <location>
        <begin position="768"/>
        <end position="824"/>
    </location>
</feature>
<accession>A0A8H5XGY9</accession>
<proteinExistence type="predicted"/>
<dbReference type="EMBL" id="JAAOAK010000041">
    <property type="protein sequence ID" value="KAF5693400.1"/>
    <property type="molecule type" value="Genomic_DNA"/>
</dbReference>
<dbReference type="Pfam" id="PF12739">
    <property type="entry name" value="TRAPPC-Trs85"/>
    <property type="match status" value="1"/>
</dbReference>
<evidence type="ECO:0000256" key="1">
    <source>
        <dbReference type="SAM" id="MobiDB-lite"/>
    </source>
</evidence>
<dbReference type="AlphaFoldDB" id="A0A8H5XGY9"/>
<feature type="compositionally biased region" description="Basic and acidic residues" evidence="1">
    <location>
        <begin position="808"/>
        <end position="817"/>
    </location>
</feature>
<sequence length="824" mass="91524">MQLSHVAALASVEQLPRNGKLNLTFRYPLGLSLAVPVNSGRIHHEDPYDYDPVQHHHCRKLLFAIAFMPQSVENAAPPTEPLQALPAAASAMKLTKSRHSTPVLESLPLSQSETNLAFRRSNPSAASLYASTLSPPGSRSISPAGRGSPSRVLSHTVFDARPSRPLPETGGDGSEPLNLILRAFVPHVSIYSSHDTDTLMDEKGFRNGLWELLRPFGEDVPGKVAIRDSNGMSKAAEGFSIRFTRFGDNIEHPDPTVSGFRNPASSPGQNGSQASTSRDKQFLMDAEAVVNSHLSYAEESFAALPQHGLFSGPDTGSEETSPYYALYLRRLLSGLPISPHETFSHPVACVVAISSRNPNPLEELKKLYTETKEGNRKLPPWVDSEFIRYYVLVHDEEKDDITRSMGLFEQMKRNMGPHCHLLRLRSSQSAETDDDSIPLPRSDWMSAQEELEDIRRSEDDEDFEDPTRYIFESDATAIRTFVREMVTMSVIPTMERNVSLWNDQVASRRRGLTGRFMNLSRKWAFTGSSRNSTGTSNARDNYNAAGFYGSEAPEAIMRKLADYAFMLRDWKLSHSTYDLLRSDFSDSKAWKHHAAANEMAALSLLLLPQQMSSKNRAETIDQMLEAAFYSYNTRCSAPYGALRSLLLGLELLRLRGGTNIDDAGRWGVRLLESKISGSVGDALIKERLAVCYGSKEGVGSWHWGSRRRKSATWSVLSADAWLQQSKHIQARRCLDEAQRMYSTLPHKVGITKFEAAGDFMASLQHSLAESPGASDNDGEGDDDDDIDEESEALNDMKPRRPSTAAVDMYRDTTKEEGSSMDTGT</sequence>
<keyword evidence="3" id="KW-1185">Reference proteome</keyword>
<dbReference type="InterPro" id="IPR024420">
    <property type="entry name" value="TRAPP_III_complex_Trs85"/>
</dbReference>
<feature type="compositionally biased region" description="Polar residues" evidence="1">
    <location>
        <begin position="129"/>
        <end position="141"/>
    </location>
</feature>
<name>A0A8H5XGY9_9HYPO</name>
<gene>
    <name evidence="2" type="ORF">FDENT_2070</name>
</gene>
<dbReference type="Proteomes" id="UP000562682">
    <property type="component" value="Unassembled WGS sequence"/>
</dbReference>
<comment type="caution">
    <text evidence="2">The sequence shown here is derived from an EMBL/GenBank/DDBJ whole genome shotgun (WGS) entry which is preliminary data.</text>
</comment>
<evidence type="ECO:0000313" key="2">
    <source>
        <dbReference type="EMBL" id="KAF5693400.1"/>
    </source>
</evidence>
<feature type="region of interest" description="Disordered" evidence="1">
    <location>
        <begin position="252"/>
        <end position="279"/>
    </location>
</feature>
<reference evidence="2 3" key="1">
    <citation type="submission" date="2020-05" db="EMBL/GenBank/DDBJ databases">
        <title>Identification and distribution of gene clusters putatively required for synthesis of sphingolipid metabolism inhibitors in phylogenetically diverse species of the filamentous fungus Fusarium.</title>
        <authorList>
            <person name="Kim H.-S."/>
            <person name="Busman M."/>
            <person name="Brown D.W."/>
            <person name="Divon H."/>
            <person name="Uhlig S."/>
            <person name="Proctor R.H."/>
        </authorList>
    </citation>
    <scope>NUCLEOTIDE SEQUENCE [LARGE SCALE GENOMIC DNA]</scope>
    <source>
        <strain evidence="2 3">NRRL 25311</strain>
    </source>
</reference>
<dbReference type="GO" id="GO:1990072">
    <property type="term" value="C:TRAPPIII protein complex"/>
    <property type="evidence" value="ECO:0007669"/>
    <property type="project" value="TreeGrafter"/>
</dbReference>